<proteinExistence type="inferred from homology"/>
<evidence type="ECO:0000256" key="4">
    <source>
        <dbReference type="ARBA" id="ARBA00022741"/>
    </source>
</evidence>
<dbReference type="SMART" id="SM00788">
    <property type="entry name" value="Adenylsucc_synt"/>
    <property type="match status" value="1"/>
</dbReference>
<dbReference type="GO" id="GO:0046040">
    <property type="term" value="P:IMP metabolic process"/>
    <property type="evidence" value="ECO:0007669"/>
    <property type="project" value="TreeGrafter"/>
</dbReference>
<dbReference type="PANTHER" id="PTHR11846">
    <property type="entry name" value="ADENYLOSUCCINATE SYNTHETASE"/>
    <property type="match status" value="1"/>
</dbReference>
<dbReference type="Gene3D" id="3.90.170.10">
    <property type="entry name" value="Adenylosuccinate Synthetase, subunit A, domain 3"/>
    <property type="match status" value="1"/>
</dbReference>
<feature type="binding site" evidence="9">
    <location>
        <position position="238"/>
    </location>
    <ligand>
        <name>IMP</name>
        <dbReference type="ChEBI" id="CHEBI:58053"/>
    </ligand>
</feature>
<dbReference type="InterPro" id="IPR042109">
    <property type="entry name" value="Adenylosuccinate_synth_dom1"/>
</dbReference>
<feature type="binding site" evidence="9">
    <location>
        <begin position="22"/>
        <end position="28"/>
    </location>
    <ligand>
        <name>GTP</name>
        <dbReference type="ChEBI" id="CHEBI:37565"/>
    </ligand>
</feature>
<evidence type="ECO:0000256" key="8">
    <source>
        <dbReference type="ARBA" id="ARBA00050432"/>
    </source>
</evidence>
<feature type="binding site" evidence="9">
    <location>
        <position position="158"/>
    </location>
    <ligand>
        <name>IMP</name>
        <dbReference type="ChEBI" id="CHEBI:58053"/>
        <note>ligand shared between dimeric partners</note>
    </ligand>
</feature>
<comment type="subcellular location">
    <subcellularLocation>
        <location evidence="9">Cytoplasm</location>
    </subcellularLocation>
</comment>
<evidence type="ECO:0000256" key="9">
    <source>
        <dbReference type="HAMAP-Rule" id="MF_03125"/>
    </source>
</evidence>
<feature type="binding site" evidence="9">
    <location>
        <position position="253"/>
    </location>
    <ligand>
        <name>IMP</name>
        <dbReference type="ChEBI" id="CHEBI:58053"/>
    </ligand>
</feature>
<comment type="function">
    <text evidence="11">Plays an important role in the de novo pathway of purine nucleotide biosynthesis.</text>
</comment>
<organism evidence="12 13">
    <name type="scientific">Plectus sambesii</name>
    <dbReference type="NCBI Taxonomy" id="2011161"/>
    <lineage>
        <taxon>Eukaryota</taxon>
        <taxon>Metazoa</taxon>
        <taxon>Ecdysozoa</taxon>
        <taxon>Nematoda</taxon>
        <taxon>Chromadorea</taxon>
        <taxon>Plectida</taxon>
        <taxon>Plectina</taxon>
        <taxon>Plectoidea</taxon>
        <taxon>Plectidae</taxon>
        <taxon>Plectus</taxon>
    </lineage>
</organism>
<comment type="function">
    <text evidence="9">Plays an important role in the de novo pathway and in the salvage pathway of purine nucleotide biosynthesis. Catalyzes the first commited step in the biosynthesis of AMP from IMP.</text>
</comment>
<dbReference type="InterPro" id="IPR001114">
    <property type="entry name" value="Adenylosuccinate_synthetase"/>
</dbReference>
<feature type="binding site" evidence="9">
    <location>
        <begin position="23"/>
        <end position="26"/>
    </location>
    <ligand>
        <name>IMP</name>
        <dbReference type="ChEBI" id="CHEBI:58053"/>
    </ligand>
</feature>
<feature type="binding site" evidence="9">
    <location>
        <position position="23"/>
    </location>
    <ligand>
        <name>Mg(2+)</name>
        <dbReference type="ChEBI" id="CHEBI:18420"/>
    </ligand>
</feature>
<feature type="binding site" evidence="9">
    <location>
        <begin position="313"/>
        <end position="319"/>
    </location>
    <ligand>
        <name>substrate</name>
    </ligand>
</feature>
<name>A0A914WS87_9BILA</name>
<dbReference type="Pfam" id="PF00709">
    <property type="entry name" value="Adenylsucc_synt"/>
    <property type="match status" value="1"/>
</dbReference>
<dbReference type="PANTHER" id="PTHR11846:SF0">
    <property type="entry name" value="ADENYLOSUCCINATE SYNTHETASE"/>
    <property type="match status" value="1"/>
</dbReference>
<dbReference type="NCBIfam" id="TIGR00184">
    <property type="entry name" value="purA"/>
    <property type="match status" value="1"/>
</dbReference>
<evidence type="ECO:0000256" key="7">
    <source>
        <dbReference type="ARBA" id="ARBA00023134"/>
    </source>
</evidence>
<feature type="active site" description="Proton donor" evidence="9">
    <location>
        <position position="53"/>
    </location>
</feature>
<comment type="subunit">
    <text evidence="1 9">Homodimer.</text>
</comment>
<evidence type="ECO:0000256" key="6">
    <source>
        <dbReference type="ARBA" id="ARBA00022842"/>
    </source>
</evidence>
<dbReference type="Proteomes" id="UP000887566">
    <property type="component" value="Unplaced"/>
</dbReference>
<sequence>MLHQNGYPIKSSATVLLGAQWGDEGKGKIIDYLIGKEGVEVTARCQGGNNAGHTVIVNGRSYDFHILPSGIIHEGCVAVIGNGVVVNLEALFAELEHNGILSLPGWEKRLLISENAHLVFNIHMQVDGMQEQARESQSTKLGTTKRGIGPAYSAKCFRNGIRVADLLGPFDRFETKYRNLVAYYQKLFPSLEVNIDAELAQLKDYAKKLRDLEIVCDTVSYLWEARVDNKKILIEGANGALLDIDFGTYPYVTSSNCTVGGACTGLGLPTNAIGDVIGVVKAYQTRVGTGPFPTELTEGIGDQLQSIGKEVGVTTGRRRRCGWLDLVLLRRSQMINGFTGFALTKLDIMDTFPEVKIGVAYKINGQLLKSPPVRNFDWDQVEVVYETLPGWQTDISQVRKWDDLPENCKQFIRFIEDFVHVPVRWIGVGQDREALIVRD</sequence>
<keyword evidence="5 9" id="KW-0658">Purine biosynthesis</keyword>
<dbReference type="InterPro" id="IPR042110">
    <property type="entry name" value="Adenylosuccinate_synth_dom2"/>
</dbReference>
<keyword evidence="2 9" id="KW-0436">Ligase</keyword>
<feature type="binding site" evidence="9">
    <location>
        <begin position="427"/>
        <end position="429"/>
    </location>
    <ligand>
        <name>GTP</name>
        <dbReference type="ChEBI" id="CHEBI:37565"/>
    </ligand>
</feature>
<dbReference type="NCBIfam" id="NF002223">
    <property type="entry name" value="PRK01117.1"/>
    <property type="match status" value="1"/>
</dbReference>
<feature type="active site" evidence="10">
    <location>
        <position position="155"/>
    </location>
</feature>
<evidence type="ECO:0000256" key="11">
    <source>
        <dbReference type="RuleBase" id="RU000520"/>
    </source>
</evidence>
<feature type="binding site" evidence="9">
    <location>
        <position position="144"/>
    </location>
    <ligand>
        <name>IMP</name>
        <dbReference type="ChEBI" id="CHEBI:58053"/>
    </ligand>
</feature>
<dbReference type="GO" id="GO:0004019">
    <property type="term" value="F:adenylosuccinate synthase activity"/>
    <property type="evidence" value="ECO:0007669"/>
    <property type="project" value="UniProtKB-UniRule"/>
</dbReference>
<dbReference type="AlphaFoldDB" id="A0A914WS87"/>
<dbReference type="Gene3D" id="1.10.300.10">
    <property type="entry name" value="Adenylosuccinate Synthetase, subunit A, domain 2"/>
    <property type="match status" value="1"/>
</dbReference>
<dbReference type="GO" id="GO:0044208">
    <property type="term" value="P:'de novo' AMP biosynthetic process"/>
    <property type="evidence" value="ECO:0007669"/>
    <property type="project" value="UniProtKB-UniRule"/>
</dbReference>
<comment type="catalytic activity">
    <reaction evidence="8 9 11">
        <text>IMP + L-aspartate + GTP = N(6)-(1,2-dicarboxyethyl)-AMP + GDP + phosphate + 2 H(+)</text>
        <dbReference type="Rhea" id="RHEA:15753"/>
        <dbReference type="ChEBI" id="CHEBI:15378"/>
        <dbReference type="ChEBI" id="CHEBI:29991"/>
        <dbReference type="ChEBI" id="CHEBI:37565"/>
        <dbReference type="ChEBI" id="CHEBI:43474"/>
        <dbReference type="ChEBI" id="CHEBI:57567"/>
        <dbReference type="ChEBI" id="CHEBI:58053"/>
        <dbReference type="ChEBI" id="CHEBI:58189"/>
        <dbReference type="EC" id="6.3.4.4"/>
    </reaction>
</comment>
<feature type="binding site" evidence="9">
    <location>
        <begin position="52"/>
        <end position="54"/>
    </location>
    <ligand>
        <name>GTP</name>
        <dbReference type="ChEBI" id="CHEBI:37565"/>
    </ligand>
</feature>
<comment type="cofactor">
    <cofactor evidence="9">
        <name>Mg(2+)</name>
        <dbReference type="ChEBI" id="CHEBI:18420"/>
    </cofactor>
    <text evidence="9">Binds 1 Mg(2+) ion per subunit.</text>
</comment>
<dbReference type="InterPro" id="IPR033128">
    <property type="entry name" value="Adenylosuccin_syn_Lys_AS"/>
</dbReference>
<evidence type="ECO:0000313" key="13">
    <source>
        <dbReference type="WBParaSite" id="PSAMB.scaffold5084size12698.g25852.t1"/>
    </source>
</evidence>
<feature type="binding site" evidence="9">
    <location>
        <position position="319"/>
    </location>
    <ligand>
        <name>GTP</name>
        <dbReference type="ChEBI" id="CHEBI:37565"/>
    </ligand>
</feature>
<keyword evidence="4 9" id="KW-0547">Nucleotide-binding</keyword>
<dbReference type="GO" id="GO:0000287">
    <property type="term" value="F:magnesium ion binding"/>
    <property type="evidence" value="ECO:0007669"/>
    <property type="project" value="UniProtKB-UniRule"/>
</dbReference>
<dbReference type="HAMAP" id="MF_00011">
    <property type="entry name" value="Adenylosucc_synth"/>
    <property type="match status" value="1"/>
</dbReference>
<dbReference type="InterPro" id="IPR027417">
    <property type="entry name" value="P-loop_NTPase"/>
</dbReference>
<dbReference type="PROSITE" id="PS00513">
    <property type="entry name" value="ADENYLOSUCCIN_SYN_2"/>
    <property type="match status" value="1"/>
</dbReference>
<dbReference type="CDD" id="cd03108">
    <property type="entry name" value="AdSS"/>
    <property type="match status" value="1"/>
</dbReference>
<keyword evidence="9" id="KW-0963">Cytoplasm</keyword>
<reference evidence="13" key="1">
    <citation type="submission" date="2022-11" db="UniProtKB">
        <authorList>
            <consortium name="WormBaseParasite"/>
        </authorList>
    </citation>
    <scope>IDENTIFICATION</scope>
</reference>
<dbReference type="FunFam" id="3.90.170.10:FF:000001">
    <property type="entry name" value="Adenylosuccinate synthetase"/>
    <property type="match status" value="1"/>
</dbReference>
<dbReference type="GO" id="GO:0005737">
    <property type="term" value="C:cytoplasm"/>
    <property type="evidence" value="ECO:0007669"/>
    <property type="project" value="UniProtKB-SubCell"/>
</dbReference>
<keyword evidence="3 9" id="KW-0479">Metal-binding</keyword>
<evidence type="ECO:0000256" key="5">
    <source>
        <dbReference type="ARBA" id="ARBA00022755"/>
    </source>
</evidence>
<dbReference type="InterPro" id="IPR042111">
    <property type="entry name" value="Adenylosuccinate_synth_dom3"/>
</dbReference>
<evidence type="ECO:0000256" key="3">
    <source>
        <dbReference type="ARBA" id="ARBA00022723"/>
    </source>
</evidence>
<dbReference type="InterPro" id="IPR018220">
    <property type="entry name" value="Adenylosuccin_syn_GTP-bd"/>
</dbReference>
<keyword evidence="6 9" id="KW-0460">Magnesium</keyword>
<comment type="similarity">
    <text evidence="9 11">Belongs to the adenylosuccinate synthetase family.</text>
</comment>
<evidence type="ECO:0000313" key="12">
    <source>
        <dbReference type="Proteomes" id="UP000887566"/>
    </source>
</evidence>
<evidence type="ECO:0000256" key="10">
    <source>
        <dbReference type="PROSITE-ProRule" id="PRU10134"/>
    </source>
</evidence>
<feature type="active site" description="Proton acceptor" evidence="9">
    <location>
        <position position="23"/>
    </location>
</feature>
<dbReference type="WBParaSite" id="PSAMB.scaffold5084size12698.g25852.t1">
    <property type="protein sequence ID" value="PSAMB.scaffold5084size12698.g25852.t1"/>
    <property type="gene ID" value="PSAMB.scaffold5084size12698.g25852"/>
</dbReference>
<keyword evidence="12" id="KW-1185">Reference proteome</keyword>
<feature type="binding site" evidence="9">
    <location>
        <position position="317"/>
    </location>
    <ligand>
        <name>IMP</name>
        <dbReference type="ChEBI" id="CHEBI:58053"/>
    </ligand>
</feature>
<protein>
    <recommendedName>
        <fullName evidence="9 11">Adenylosuccinate synthetase</fullName>
        <shortName evidence="9">AMPSase</shortName>
        <shortName evidence="9">AdSS</shortName>
        <ecNumber evidence="9 11">6.3.4.4</ecNumber>
    </recommendedName>
    <alternativeName>
        <fullName evidence="9">IMP--aspartate ligase</fullName>
    </alternativeName>
</protein>
<dbReference type="EC" id="6.3.4.4" evidence="9 11"/>
<feature type="binding site" evidence="9">
    <location>
        <position position="52"/>
    </location>
    <ligand>
        <name>Mg(2+)</name>
        <dbReference type="ChEBI" id="CHEBI:18420"/>
    </ligand>
</feature>
<dbReference type="PROSITE" id="PS01266">
    <property type="entry name" value="ADENYLOSUCCIN_SYN_1"/>
    <property type="match status" value="1"/>
</dbReference>
<evidence type="ECO:0000256" key="1">
    <source>
        <dbReference type="ARBA" id="ARBA00011738"/>
    </source>
</evidence>
<dbReference type="Gene3D" id="3.40.440.10">
    <property type="entry name" value="Adenylosuccinate Synthetase, subunit A, domain 1"/>
    <property type="match status" value="1"/>
</dbReference>
<dbReference type="SUPFAM" id="SSF52540">
    <property type="entry name" value="P-loop containing nucleoside triphosphate hydrolases"/>
    <property type="match status" value="1"/>
</dbReference>
<feature type="binding site" evidence="9">
    <location>
        <begin position="345"/>
        <end position="347"/>
    </location>
    <ligand>
        <name>GTP</name>
        <dbReference type="ChEBI" id="CHEBI:37565"/>
    </ligand>
</feature>
<keyword evidence="7 9" id="KW-0342">GTP-binding</keyword>
<dbReference type="FunFam" id="1.10.300.10:FF:000002">
    <property type="entry name" value="Adenylosuccinate synthetase, chloroplastic"/>
    <property type="match status" value="1"/>
</dbReference>
<evidence type="ECO:0000256" key="2">
    <source>
        <dbReference type="ARBA" id="ARBA00022598"/>
    </source>
</evidence>
<accession>A0A914WS87</accession>
<comment type="pathway">
    <text evidence="9 11">Purine metabolism; AMP biosynthesis via de novo pathway; AMP from IMP: step 1/2.</text>
</comment>
<feature type="binding site" evidence="9">
    <location>
        <begin position="50"/>
        <end position="53"/>
    </location>
    <ligand>
        <name>IMP</name>
        <dbReference type="ChEBI" id="CHEBI:58053"/>
    </ligand>
</feature>
<dbReference type="GO" id="GO:0005525">
    <property type="term" value="F:GTP binding"/>
    <property type="evidence" value="ECO:0007669"/>
    <property type="project" value="UniProtKB-UniRule"/>
</dbReference>